<dbReference type="Proteomes" id="UP000273044">
    <property type="component" value="Chromosome"/>
</dbReference>
<evidence type="ECO:0000256" key="1">
    <source>
        <dbReference type="ARBA" id="ARBA00023125"/>
    </source>
</evidence>
<organism evidence="5 6">
    <name type="scientific">Arachnia propionica</name>
    <dbReference type="NCBI Taxonomy" id="1750"/>
    <lineage>
        <taxon>Bacteria</taxon>
        <taxon>Bacillati</taxon>
        <taxon>Actinomycetota</taxon>
        <taxon>Actinomycetes</taxon>
        <taxon>Propionibacteriales</taxon>
        <taxon>Propionibacteriaceae</taxon>
        <taxon>Arachnia</taxon>
    </lineage>
</organism>
<evidence type="ECO:0000313" key="6">
    <source>
        <dbReference type="Proteomes" id="UP000273044"/>
    </source>
</evidence>
<reference evidence="5 6" key="1">
    <citation type="submission" date="2018-12" db="EMBL/GenBank/DDBJ databases">
        <authorList>
            <consortium name="Pathogen Informatics"/>
        </authorList>
    </citation>
    <scope>NUCLEOTIDE SEQUENCE [LARGE SCALE GENOMIC DNA]</scope>
    <source>
        <strain evidence="5 6">NCTC12967</strain>
    </source>
</reference>
<evidence type="ECO:0000313" key="5">
    <source>
        <dbReference type="EMBL" id="VEH70768.1"/>
    </source>
</evidence>
<dbReference type="SUPFAM" id="SSF46689">
    <property type="entry name" value="Homeodomain-like"/>
    <property type="match status" value="1"/>
</dbReference>
<feature type="DNA-binding region" description="H-T-H motif" evidence="2">
    <location>
        <begin position="37"/>
        <end position="56"/>
    </location>
</feature>
<keyword evidence="3" id="KW-0175">Coiled coil</keyword>
<dbReference type="AlphaFoldDB" id="A0A3S4W7U5"/>
<dbReference type="GO" id="GO:0003677">
    <property type="term" value="F:DNA binding"/>
    <property type="evidence" value="ECO:0007669"/>
    <property type="project" value="UniProtKB-UniRule"/>
</dbReference>
<feature type="coiled-coil region" evidence="3">
    <location>
        <begin position="60"/>
        <end position="87"/>
    </location>
</feature>
<sequence length="192" mass="21384">MYISAVAKRTRDPEGRRKKILQAAGELIKEIGISAVTHRKVAERARVPLGSTTQYFKSLTDMLAEALTGLEEEREEKRAEFASELNEVDDPVGLVVDMVTESLSDLKRTRNEMSFALLYTTHPKLRRFIVPGDAALVKRLSRNIPEATGRAVLAYCYGVLFQAVVQETVPPREEIEAALRRLAGDSAERGDP</sequence>
<protein>
    <submittedName>
        <fullName evidence="5">TetR family transcriptional regulator</fullName>
    </submittedName>
</protein>
<evidence type="ECO:0000259" key="4">
    <source>
        <dbReference type="PROSITE" id="PS50977"/>
    </source>
</evidence>
<dbReference type="EMBL" id="LR134406">
    <property type="protein sequence ID" value="VEH70768.1"/>
    <property type="molecule type" value="Genomic_DNA"/>
</dbReference>
<accession>A0A3S4W7U5</accession>
<proteinExistence type="predicted"/>
<keyword evidence="1 2" id="KW-0238">DNA-binding</keyword>
<evidence type="ECO:0000256" key="3">
    <source>
        <dbReference type="SAM" id="Coils"/>
    </source>
</evidence>
<dbReference type="Pfam" id="PF00440">
    <property type="entry name" value="TetR_N"/>
    <property type="match status" value="1"/>
</dbReference>
<gene>
    <name evidence="5" type="ORF">NCTC12967_02074</name>
</gene>
<feature type="domain" description="HTH tetR-type" evidence="4">
    <location>
        <begin position="14"/>
        <end position="74"/>
    </location>
</feature>
<dbReference type="PROSITE" id="PS50977">
    <property type="entry name" value="HTH_TETR_2"/>
    <property type="match status" value="1"/>
</dbReference>
<name>A0A3S4W7U5_9ACTN</name>
<evidence type="ECO:0000256" key="2">
    <source>
        <dbReference type="PROSITE-ProRule" id="PRU00335"/>
    </source>
</evidence>
<dbReference type="Gene3D" id="1.10.357.10">
    <property type="entry name" value="Tetracycline Repressor, domain 2"/>
    <property type="match status" value="1"/>
</dbReference>
<dbReference type="InterPro" id="IPR009057">
    <property type="entry name" value="Homeodomain-like_sf"/>
</dbReference>
<dbReference type="InterPro" id="IPR041583">
    <property type="entry name" value="TetR_C_31"/>
</dbReference>
<dbReference type="Pfam" id="PF17940">
    <property type="entry name" value="TetR_C_31"/>
    <property type="match status" value="1"/>
</dbReference>
<keyword evidence="6" id="KW-1185">Reference proteome</keyword>
<dbReference type="InterPro" id="IPR001647">
    <property type="entry name" value="HTH_TetR"/>
</dbReference>